<feature type="transmembrane region" description="Helical" evidence="1">
    <location>
        <begin position="43"/>
        <end position="63"/>
    </location>
</feature>
<dbReference type="RefSeq" id="WP_139516422.1">
    <property type="nucleotide sequence ID" value="NZ_CP040896.1"/>
</dbReference>
<keyword evidence="1" id="KW-1133">Transmembrane helix</keyword>
<feature type="transmembrane region" description="Helical" evidence="1">
    <location>
        <begin position="15"/>
        <end position="36"/>
    </location>
</feature>
<keyword evidence="1" id="KW-0472">Membrane</keyword>
<gene>
    <name evidence="2" type="ORF">FHG12_14610</name>
</gene>
<keyword evidence="3" id="KW-1185">Reference proteome</keyword>
<dbReference type="InterPro" id="IPR025250">
    <property type="entry name" value="DUF4199"/>
</dbReference>
<dbReference type="OrthoDB" id="1122768at2"/>
<dbReference type="Proteomes" id="UP000305398">
    <property type="component" value="Chromosome"/>
</dbReference>
<accession>A0A5B8A1T4</accession>
<organism evidence="2 3">
    <name type="scientific">Hymenobacter jejuensis</name>
    <dbReference type="NCBI Taxonomy" id="2502781"/>
    <lineage>
        <taxon>Bacteria</taxon>
        <taxon>Pseudomonadati</taxon>
        <taxon>Bacteroidota</taxon>
        <taxon>Cytophagia</taxon>
        <taxon>Cytophagales</taxon>
        <taxon>Hymenobacteraceae</taxon>
        <taxon>Hymenobacter</taxon>
    </lineage>
</organism>
<keyword evidence="1" id="KW-0812">Transmembrane</keyword>
<dbReference type="KEGG" id="hyj:FHG12_14610"/>
<sequence length="176" mass="18820">MENTSTAAVTTTSTAIRYGLLTGLVSVIYSFILFVTKQEGNTALGLVALAIWIGGLVLAHKFYKDNNGGFMSYGQGLGIGTLMSLVSGILGGIFRYVYLEFIDPSAMQRGIDVAREKMAQAGNMTDEQIEQAVNTSQKFSTGPLGLVFAIVGAVVIGFILSLIISAITKHNRPEFE</sequence>
<dbReference type="Pfam" id="PF13858">
    <property type="entry name" value="DUF4199"/>
    <property type="match status" value="1"/>
</dbReference>
<dbReference type="EMBL" id="CP040896">
    <property type="protein sequence ID" value="QDA61248.1"/>
    <property type="molecule type" value="Genomic_DNA"/>
</dbReference>
<evidence type="ECO:0000313" key="2">
    <source>
        <dbReference type="EMBL" id="QDA61248.1"/>
    </source>
</evidence>
<reference evidence="2 3" key="1">
    <citation type="submission" date="2019-06" db="EMBL/GenBank/DDBJ databases">
        <authorList>
            <person name="Srinivasan S."/>
        </authorList>
    </citation>
    <scope>NUCLEOTIDE SEQUENCE [LARGE SCALE GENOMIC DNA]</scope>
    <source>
        <strain evidence="2 3">17J68-5</strain>
    </source>
</reference>
<proteinExistence type="predicted"/>
<feature type="transmembrane region" description="Helical" evidence="1">
    <location>
        <begin position="144"/>
        <end position="167"/>
    </location>
</feature>
<protein>
    <submittedName>
        <fullName evidence="2">DUF4199 domain-containing protein</fullName>
    </submittedName>
</protein>
<evidence type="ECO:0000313" key="3">
    <source>
        <dbReference type="Proteomes" id="UP000305398"/>
    </source>
</evidence>
<dbReference type="AlphaFoldDB" id="A0A5B8A1T4"/>
<evidence type="ECO:0000256" key="1">
    <source>
        <dbReference type="SAM" id="Phobius"/>
    </source>
</evidence>
<feature type="transmembrane region" description="Helical" evidence="1">
    <location>
        <begin position="75"/>
        <end position="98"/>
    </location>
</feature>
<name>A0A5B8A1T4_9BACT</name>